<protein>
    <submittedName>
        <fullName evidence="2">Uncharacterized protein</fullName>
    </submittedName>
</protein>
<dbReference type="EMBL" id="CAJNJA010023441">
    <property type="protein sequence ID" value="CAE7510855.1"/>
    <property type="molecule type" value="Genomic_DNA"/>
</dbReference>
<organism evidence="2 3">
    <name type="scientific">Symbiodinium necroappetens</name>
    <dbReference type="NCBI Taxonomy" id="1628268"/>
    <lineage>
        <taxon>Eukaryota</taxon>
        <taxon>Sar</taxon>
        <taxon>Alveolata</taxon>
        <taxon>Dinophyceae</taxon>
        <taxon>Suessiales</taxon>
        <taxon>Symbiodiniaceae</taxon>
        <taxon>Symbiodinium</taxon>
    </lineage>
</organism>
<name>A0A812T8B0_9DINO</name>
<evidence type="ECO:0000313" key="3">
    <source>
        <dbReference type="Proteomes" id="UP000601435"/>
    </source>
</evidence>
<evidence type="ECO:0000313" key="2">
    <source>
        <dbReference type="EMBL" id="CAE7510855.1"/>
    </source>
</evidence>
<proteinExistence type="predicted"/>
<keyword evidence="3" id="KW-1185">Reference proteome</keyword>
<dbReference type="AlphaFoldDB" id="A0A812T8B0"/>
<feature type="compositionally biased region" description="Polar residues" evidence="1">
    <location>
        <begin position="336"/>
        <end position="345"/>
    </location>
</feature>
<gene>
    <name evidence="2" type="ORF">SNEC2469_LOCUS14592</name>
</gene>
<sequence length="352" mass="38908">MSADAIHATFVLAPSGVMRPFRWALLLVIGCFAQNYRPGHVPPALIWVPMNSSEISSVLAVLREDADSWYFVPVLGESDSVKSYPAEIKKAMSTVGSYIYGPSTIYSGHCPKFSGRNSAGLHHHAELKAELNGRLGWLFERVFETLQKAVAPDEIDSEWITYPYVKMHRGDTLDGLPDAIKSMVLSPAPPHKDEQFRMHLEPAEHASAQTLTFTLPLEVPAGGASLRVYDCYYNKSIQKSVDPKGNVLPRQSSQWCMKEMPFQDVEYIPGRMLLFSGDQLHAVGPYKDPTSSDRRIVLQGHGIFREGAQRVIFSRPFAGSQEVEPDPSNDGPPSGCTFTGRTDVSQAKPGSR</sequence>
<comment type="caution">
    <text evidence="2">The sequence shown here is derived from an EMBL/GenBank/DDBJ whole genome shotgun (WGS) entry which is preliminary data.</text>
</comment>
<accession>A0A812T8B0</accession>
<dbReference type="Proteomes" id="UP000601435">
    <property type="component" value="Unassembled WGS sequence"/>
</dbReference>
<feature type="region of interest" description="Disordered" evidence="1">
    <location>
        <begin position="316"/>
        <end position="352"/>
    </location>
</feature>
<evidence type="ECO:0000256" key="1">
    <source>
        <dbReference type="SAM" id="MobiDB-lite"/>
    </source>
</evidence>
<reference evidence="2" key="1">
    <citation type="submission" date="2021-02" db="EMBL/GenBank/DDBJ databases">
        <authorList>
            <person name="Dougan E. K."/>
            <person name="Rhodes N."/>
            <person name="Thang M."/>
            <person name="Chan C."/>
        </authorList>
    </citation>
    <scope>NUCLEOTIDE SEQUENCE</scope>
</reference>
<dbReference type="OrthoDB" id="438677at2759"/>